<sequence>MLPLRRPSASDGLPTRPSAVLRFLRPFLSISLPPLLLSSLTTSLTRSSLSHLRTCWSLERRVTVPVRKEAREHNLAVCVAFPLLPSCHHTLSHNLAACADSPLLPSRHRALHVPTREEDDGGGSDKLLGGPLVADRGAGGRRGLRVGRSVRAEDRGVSLAWRVGKGLVSFLPIGRRRCWGVGEVEDGQIYARGGGGRGVSSA</sequence>
<evidence type="ECO:0000256" key="1">
    <source>
        <dbReference type="SAM" id="MobiDB-lite"/>
    </source>
</evidence>
<dbReference type="EMBL" id="CM000760">
    <property type="protein sequence ID" value="OQU91415.1"/>
    <property type="molecule type" value="Genomic_DNA"/>
</dbReference>
<proteinExistence type="predicted"/>
<accession>A0A1Z5S6Q1</accession>
<evidence type="ECO:0000313" key="3">
    <source>
        <dbReference type="Proteomes" id="UP000000768"/>
    </source>
</evidence>
<dbReference type="AlphaFoldDB" id="A0A1Z5S6Q1"/>
<evidence type="ECO:0000313" key="2">
    <source>
        <dbReference type="EMBL" id="OQU91415.1"/>
    </source>
</evidence>
<dbReference type="Proteomes" id="UP000000768">
    <property type="component" value="Chromosome 1"/>
</dbReference>
<dbReference type="InParanoid" id="A0A1Z5S6Q1"/>
<reference evidence="2 3" key="1">
    <citation type="journal article" date="2009" name="Nature">
        <title>The Sorghum bicolor genome and the diversification of grasses.</title>
        <authorList>
            <person name="Paterson A.H."/>
            <person name="Bowers J.E."/>
            <person name="Bruggmann R."/>
            <person name="Dubchak I."/>
            <person name="Grimwood J."/>
            <person name="Gundlach H."/>
            <person name="Haberer G."/>
            <person name="Hellsten U."/>
            <person name="Mitros T."/>
            <person name="Poliakov A."/>
            <person name="Schmutz J."/>
            <person name="Spannagl M."/>
            <person name="Tang H."/>
            <person name="Wang X."/>
            <person name="Wicker T."/>
            <person name="Bharti A.K."/>
            <person name="Chapman J."/>
            <person name="Feltus F.A."/>
            <person name="Gowik U."/>
            <person name="Grigoriev I.V."/>
            <person name="Lyons E."/>
            <person name="Maher C.A."/>
            <person name="Martis M."/>
            <person name="Narechania A."/>
            <person name="Otillar R.P."/>
            <person name="Penning B.W."/>
            <person name="Salamov A.A."/>
            <person name="Wang Y."/>
            <person name="Zhang L."/>
            <person name="Carpita N.C."/>
            <person name="Freeling M."/>
            <person name="Gingle A.R."/>
            <person name="Hash C.T."/>
            <person name="Keller B."/>
            <person name="Klein P."/>
            <person name="Kresovich S."/>
            <person name="McCann M.C."/>
            <person name="Ming R."/>
            <person name="Peterson D.G."/>
            <person name="Mehboob-ur-Rahman"/>
            <person name="Ware D."/>
            <person name="Westhoff P."/>
            <person name="Mayer K.F."/>
            <person name="Messing J."/>
            <person name="Rokhsar D.S."/>
        </authorList>
    </citation>
    <scope>NUCLEOTIDE SEQUENCE [LARGE SCALE GENOMIC DNA]</scope>
    <source>
        <strain evidence="3">cv. BTx623</strain>
    </source>
</reference>
<feature type="compositionally biased region" description="Low complexity" evidence="1">
    <location>
        <begin position="125"/>
        <end position="134"/>
    </location>
</feature>
<feature type="region of interest" description="Disordered" evidence="1">
    <location>
        <begin position="114"/>
        <end position="134"/>
    </location>
</feature>
<gene>
    <name evidence="2" type="ORF">SORBI_3001G175501</name>
</gene>
<reference evidence="3" key="2">
    <citation type="journal article" date="2018" name="Plant J.">
        <title>The Sorghum bicolor reference genome: improved assembly, gene annotations, a transcriptome atlas, and signatures of genome organization.</title>
        <authorList>
            <person name="McCormick R.F."/>
            <person name="Truong S.K."/>
            <person name="Sreedasyam A."/>
            <person name="Jenkins J."/>
            <person name="Shu S."/>
            <person name="Sims D."/>
            <person name="Kennedy M."/>
            <person name="Amirebrahimi M."/>
            <person name="Weers B.D."/>
            <person name="McKinley B."/>
            <person name="Mattison A."/>
            <person name="Morishige D.T."/>
            <person name="Grimwood J."/>
            <person name="Schmutz J."/>
            <person name="Mullet J.E."/>
        </authorList>
    </citation>
    <scope>NUCLEOTIDE SEQUENCE [LARGE SCALE GENOMIC DNA]</scope>
    <source>
        <strain evidence="3">cv. BTx623</strain>
    </source>
</reference>
<organism evidence="2 3">
    <name type="scientific">Sorghum bicolor</name>
    <name type="common">Sorghum</name>
    <name type="synonym">Sorghum vulgare</name>
    <dbReference type="NCBI Taxonomy" id="4558"/>
    <lineage>
        <taxon>Eukaryota</taxon>
        <taxon>Viridiplantae</taxon>
        <taxon>Streptophyta</taxon>
        <taxon>Embryophyta</taxon>
        <taxon>Tracheophyta</taxon>
        <taxon>Spermatophyta</taxon>
        <taxon>Magnoliopsida</taxon>
        <taxon>Liliopsida</taxon>
        <taxon>Poales</taxon>
        <taxon>Poaceae</taxon>
        <taxon>PACMAD clade</taxon>
        <taxon>Panicoideae</taxon>
        <taxon>Andropogonodae</taxon>
        <taxon>Andropogoneae</taxon>
        <taxon>Sorghinae</taxon>
        <taxon>Sorghum</taxon>
    </lineage>
</organism>
<keyword evidence="3" id="KW-1185">Reference proteome</keyword>
<name>A0A1Z5S6Q1_SORBI</name>
<protein>
    <submittedName>
        <fullName evidence="2">Uncharacterized protein</fullName>
    </submittedName>
</protein>
<dbReference type="Gramene" id="OQU91415">
    <property type="protein sequence ID" value="OQU91415"/>
    <property type="gene ID" value="SORBI_3001G175501"/>
</dbReference>